<comment type="subunit">
    <text evidence="13">At low DSF concentrations, interacts with RpfF.</text>
</comment>
<dbReference type="SMART" id="SM00388">
    <property type="entry name" value="HisKA"/>
    <property type="match status" value="1"/>
</dbReference>
<dbReference type="PROSITE" id="PS50113">
    <property type="entry name" value="PAC"/>
    <property type="match status" value="2"/>
</dbReference>
<dbReference type="PANTHER" id="PTHR45339:SF3">
    <property type="entry name" value="HISTIDINE KINASE"/>
    <property type="match status" value="1"/>
</dbReference>
<dbReference type="InterPro" id="IPR000014">
    <property type="entry name" value="PAS"/>
</dbReference>
<dbReference type="SMART" id="SM01079">
    <property type="entry name" value="CHASE"/>
    <property type="match status" value="1"/>
</dbReference>
<evidence type="ECO:0000256" key="14">
    <source>
        <dbReference type="ARBA" id="ARBA00068150"/>
    </source>
</evidence>
<dbReference type="SMART" id="SM00448">
    <property type="entry name" value="REC"/>
    <property type="match status" value="1"/>
</dbReference>
<evidence type="ECO:0000259" key="21">
    <source>
        <dbReference type="PROSITE" id="PS50839"/>
    </source>
</evidence>
<dbReference type="AlphaFoldDB" id="A0A323UQQ4"/>
<dbReference type="InterPro" id="IPR013767">
    <property type="entry name" value="PAS_fold"/>
</dbReference>
<evidence type="ECO:0000256" key="9">
    <source>
        <dbReference type="ARBA" id="ARBA00022840"/>
    </source>
</evidence>
<evidence type="ECO:0000256" key="16">
    <source>
        <dbReference type="SAM" id="Phobius"/>
    </source>
</evidence>
<evidence type="ECO:0000259" key="18">
    <source>
        <dbReference type="PROSITE" id="PS50110"/>
    </source>
</evidence>
<reference evidence="22 23" key="1">
    <citation type="submission" date="2018-06" db="EMBL/GenBank/DDBJ databases">
        <title>Draft Whole-Genome Sequence of the purple photosynthetic bacterium Rhodospeudomonas palustris XCP.</title>
        <authorList>
            <person name="Rayyan A."/>
            <person name="Meyer T.E."/>
            <person name="Kyndt J.A."/>
        </authorList>
    </citation>
    <scope>NUCLEOTIDE SEQUENCE [LARGE SCALE GENOMIC DNA]</scope>
    <source>
        <strain evidence="22 23">XCP</strain>
    </source>
</reference>
<keyword evidence="8 22" id="KW-0418">Kinase</keyword>
<evidence type="ECO:0000256" key="11">
    <source>
        <dbReference type="ARBA" id="ARBA00023012"/>
    </source>
</evidence>
<dbReference type="SUPFAM" id="SSF47226">
    <property type="entry name" value="Histidine-containing phosphotransfer domain, HPT domain"/>
    <property type="match status" value="1"/>
</dbReference>
<feature type="transmembrane region" description="Helical" evidence="16">
    <location>
        <begin position="28"/>
        <end position="50"/>
    </location>
</feature>
<dbReference type="Pfam" id="PF02518">
    <property type="entry name" value="HATPase_c"/>
    <property type="match status" value="1"/>
</dbReference>
<proteinExistence type="predicted"/>
<dbReference type="SUPFAM" id="SSF55785">
    <property type="entry name" value="PYP-like sensor domain (PAS domain)"/>
    <property type="match status" value="2"/>
</dbReference>
<dbReference type="GO" id="GO:0005524">
    <property type="term" value="F:ATP binding"/>
    <property type="evidence" value="ECO:0007669"/>
    <property type="project" value="UniProtKB-KW"/>
</dbReference>
<dbReference type="Gene3D" id="1.20.120.160">
    <property type="entry name" value="HPT domain"/>
    <property type="match status" value="1"/>
</dbReference>
<dbReference type="Proteomes" id="UP000248134">
    <property type="component" value="Unassembled WGS sequence"/>
</dbReference>
<evidence type="ECO:0000256" key="3">
    <source>
        <dbReference type="ARBA" id="ARBA00012438"/>
    </source>
</evidence>
<dbReference type="InterPro" id="IPR036641">
    <property type="entry name" value="HPT_dom_sf"/>
</dbReference>
<dbReference type="OrthoDB" id="9791542at2"/>
<dbReference type="CDD" id="cd16922">
    <property type="entry name" value="HATPase_EvgS-ArcB-TorS-like"/>
    <property type="match status" value="1"/>
</dbReference>
<feature type="domain" description="PAC" evidence="20">
    <location>
        <begin position="428"/>
        <end position="482"/>
    </location>
</feature>
<dbReference type="Gene3D" id="3.30.450.350">
    <property type="entry name" value="CHASE domain"/>
    <property type="match status" value="1"/>
</dbReference>
<gene>
    <name evidence="22" type="ORF">DNX69_03675</name>
</gene>
<dbReference type="Gene3D" id="3.30.450.20">
    <property type="entry name" value="PAS domain"/>
    <property type="match status" value="2"/>
</dbReference>
<protein>
    <recommendedName>
        <fullName evidence="14">Sensory/regulatory protein RpfC</fullName>
        <ecNumber evidence="3">2.7.13.3</ecNumber>
    </recommendedName>
</protein>
<dbReference type="SUPFAM" id="SSF47384">
    <property type="entry name" value="Homodimeric domain of signal transducing histidine kinase"/>
    <property type="match status" value="1"/>
</dbReference>
<dbReference type="PRINTS" id="PR00344">
    <property type="entry name" value="BCTRLSENSOR"/>
</dbReference>
<keyword evidence="11" id="KW-0902">Two-component regulatory system</keyword>
<feature type="domain" description="PAC" evidence="20">
    <location>
        <begin position="589"/>
        <end position="641"/>
    </location>
</feature>
<keyword evidence="7" id="KW-0547">Nucleotide-binding</keyword>
<evidence type="ECO:0000313" key="22">
    <source>
        <dbReference type="EMBL" id="PZA13476.1"/>
    </source>
</evidence>
<dbReference type="InterPro" id="IPR036097">
    <property type="entry name" value="HisK_dim/P_sf"/>
</dbReference>
<keyword evidence="4 15" id="KW-0597">Phosphoprotein</keyword>
<evidence type="ECO:0000256" key="8">
    <source>
        <dbReference type="ARBA" id="ARBA00022777"/>
    </source>
</evidence>
<dbReference type="PROSITE" id="PS50110">
    <property type="entry name" value="RESPONSE_REGULATORY"/>
    <property type="match status" value="1"/>
</dbReference>
<evidence type="ECO:0000256" key="6">
    <source>
        <dbReference type="ARBA" id="ARBA00022692"/>
    </source>
</evidence>
<dbReference type="Gene3D" id="3.40.50.2300">
    <property type="match status" value="1"/>
</dbReference>
<comment type="caution">
    <text evidence="22">The sequence shown here is derived from an EMBL/GenBank/DDBJ whole genome shotgun (WGS) entry which is preliminary data.</text>
</comment>
<feature type="domain" description="Histidine kinase" evidence="17">
    <location>
        <begin position="659"/>
        <end position="880"/>
    </location>
</feature>
<evidence type="ECO:0000256" key="4">
    <source>
        <dbReference type="ARBA" id="ARBA00022553"/>
    </source>
</evidence>
<evidence type="ECO:0000256" key="7">
    <source>
        <dbReference type="ARBA" id="ARBA00022741"/>
    </source>
</evidence>
<dbReference type="InterPro" id="IPR003594">
    <property type="entry name" value="HATPase_dom"/>
</dbReference>
<accession>A0A323UQQ4</accession>
<name>A0A323UQQ4_RHOPL</name>
<organism evidence="22 23">
    <name type="scientific">Rhodopseudomonas palustris</name>
    <dbReference type="NCBI Taxonomy" id="1076"/>
    <lineage>
        <taxon>Bacteria</taxon>
        <taxon>Pseudomonadati</taxon>
        <taxon>Pseudomonadota</taxon>
        <taxon>Alphaproteobacteria</taxon>
        <taxon>Hyphomicrobiales</taxon>
        <taxon>Nitrobacteraceae</taxon>
        <taxon>Rhodopseudomonas</taxon>
    </lineage>
</organism>
<dbReference type="PROSITE" id="PS50112">
    <property type="entry name" value="PAS"/>
    <property type="match status" value="2"/>
</dbReference>
<sequence length="1156" mass="124802">MHSAKSDSIWRPSTPAAGARAQAARRRLTHIVIGAVVSALLSALAAYWIARANVDTTERRFDVLALNFADRVKEKLETYRYGLMAARGAVLAGGGETISFDAFHRYAEARNFSVEFPGVRGFGFVRPVAQQDVAAFVAHLRANGRPTYKVVQFAPHDGLRYLVTFFEPHNRNATAIGLDLASETNRRTAADLAAASGEATMTAPIELLPMSGMDSGVLILLPVYRAGDPVATEEQRRRALIGWTFTAVDIYSILADLHSGDGEFGFSVADDGGAPFHIVGQPRDAALSLPTSEISIVTYGRTWRIELWALPPFVDALDLPNPWFTFGMTLAIGLLLTALLDQQTSYQARRAEQNIERSRLAAIFEGSNDVIIAKTIDGTVIDWNKAAERLFGYTAEEAIGHPATELIVPKHLWDEEARILADIRDGHTVSYFRTKRNNRNGDLIDVAVSVSPIRSENGKLLGVATAARNITDLVAAEKKIRSLNASLELQVAERTAQLKKTMTLQTAILERAAYAVIVTNTDGKISLFNPAAERMLGYESSELIGIQTPALFHDLHEIAVRAAKLRANGIEPEAGFGVVGAQLAHQDPYTSVWTFIARDGTRIPVRLTLSRLRSEDGVNLGILGIAVDLTEQLKYEDELKAARESAEQAGAAKADFLANMSHEIRTPLNGIIGYADLVLEDETLAPTTRRQVERIFEASDSLRVIIDDILDFSKIEAMGVSLESKPLYLHELIDNSVSIIQPKADEKGLELRVNAPAVPAVLMGDGARLRQVLLNLLNNAVKFTTAGSVELHVACAAAAENRVRLTIAVSDTGIGISAQDQKGLFKRFSQADETISRKYGGTGLGLAISQCIVQAMGGEMSIDSEPGRGSTFGFQIELPIAAELDIERSEAPVAVGRSLRILVVDDVEMNRDLCKAMLSRAGHEVDLADSGAMAISMAAAGRCYDLILMDVQMAEIDGMEASRRIRALNSECNNVPIVALTANVLPEQVERYRAAGIDGHIGKPINRAELLAAVATWGEPGPCRRQSGPQQPGPIEPEGVVRDQAVLEELRMFAGDAEIAGFVDQLRRALGSIPPQWPPASDGAAPGDDPTQELARVAHKTVSIAGQLGFVRLADACRRLEQACLHGADVPQAFVALQAAIKEAAPEIGADAAKVA</sequence>
<evidence type="ECO:0000313" key="23">
    <source>
        <dbReference type="Proteomes" id="UP000248134"/>
    </source>
</evidence>
<feature type="domain" description="CHASE" evidence="21">
    <location>
        <begin position="94"/>
        <end position="259"/>
    </location>
</feature>
<dbReference type="SUPFAM" id="SSF52172">
    <property type="entry name" value="CheY-like"/>
    <property type="match status" value="1"/>
</dbReference>
<evidence type="ECO:0000256" key="5">
    <source>
        <dbReference type="ARBA" id="ARBA00022679"/>
    </source>
</evidence>
<evidence type="ECO:0000256" key="15">
    <source>
        <dbReference type="PROSITE-ProRule" id="PRU00169"/>
    </source>
</evidence>
<dbReference type="InterPro" id="IPR001610">
    <property type="entry name" value="PAC"/>
</dbReference>
<dbReference type="PROSITE" id="PS50109">
    <property type="entry name" value="HIS_KIN"/>
    <property type="match status" value="1"/>
</dbReference>
<dbReference type="CDD" id="cd00082">
    <property type="entry name" value="HisKA"/>
    <property type="match status" value="1"/>
</dbReference>
<dbReference type="Pfam" id="PF00072">
    <property type="entry name" value="Response_reg"/>
    <property type="match status" value="1"/>
</dbReference>
<comment type="catalytic activity">
    <reaction evidence="1">
        <text>ATP + protein L-histidine = ADP + protein N-phospho-L-histidine.</text>
        <dbReference type="EC" id="2.7.13.3"/>
    </reaction>
</comment>
<feature type="domain" description="PAS" evidence="19">
    <location>
        <begin position="356"/>
        <end position="410"/>
    </location>
</feature>
<dbReference type="Pfam" id="PF00989">
    <property type="entry name" value="PAS"/>
    <property type="match status" value="2"/>
</dbReference>
<dbReference type="CDD" id="cd00130">
    <property type="entry name" value="PAS"/>
    <property type="match status" value="2"/>
</dbReference>
<dbReference type="EC" id="2.7.13.3" evidence="3"/>
<dbReference type="FunFam" id="1.10.287.130:FF:000002">
    <property type="entry name" value="Two-component osmosensing histidine kinase"/>
    <property type="match status" value="1"/>
</dbReference>
<dbReference type="InterPro" id="IPR035965">
    <property type="entry name" value="PAS-like_dom_sf"/>
</dbReference>
<dbReference type="SUPFAM" id="SSF55874">
    <property type="entry name" value="ATPase domain of HSP90 chaperone/DNA topoisomerase II/histidine kinase"/>
    <property type="match status" value="1"/>
</dbReference>
<evidence type="ECO:0000259" key="19">
    <source>
        <dbReference type="PROSITE" id="PS50112"/>
    </source>
</evidence>
<dbReference type="InterPro" id="IPR004358">
    <property type="entry name" value="Sig_transdc_His_kin-like_C"/>
</dbReference>
<evidence type="ECO:0000259" key="17">
    <source>
        <dbReference type="PROSITE" id="PS50109"/>
    </source>
</evidence>
<dbReference type="InterPro" id="IPR036890">
    <property type="entry name" value="HATPase_C_sf"/>
</dbReference>
<dbReference type="PANTHER" id="PTHR45339">
    <property type="entry name" value="HYBRID SIGNAL TRANSDUCTION HISTIDINE KINASE J"/>
    <property type="match status" value="1"/>
</dbReference>
<dbReference type="SMART" id="SM00091">
    <property type="entry name" value="PAS"/>
    <property type="match status" value="2"/>
</dbReference>
<dbReference type="InterPro" id="IPR008207">
    <property type="entry name" value="Sig_transdc_His_kin_Hpt_dom"/>
</dbReference>
<evidence type="ECO:0000259" key="20">
    <source>
        <dbReference type="PROSITE" id="PS50113"/>
    </source>
</evidence>
<evidence type="ECO:0000256" key="10">
    <source>
        <dbReference type="ARBA" id="ARBA00022989"/>
    </source>
</evidence>
<dbReference type="NCBIfam" id="TIGR00229">
    <property type="entry name" value="sensory_box"/>
    <property type="match status" value="2"/>
</dbReference>
<dbReference type="InterPro" id="IPR042240">
    <property type="entry name" value="CHASE_sf"/>
</dbReference>
<dbReference type="SMART" id="SM00086">
    <property type="entry name" value="PAC"/>
    <property type="match status" value="2"/>
</dbReference>
<comment type="subcellular location">
    <subcellularLocation>
        <location evidence="2">Membrane</location>
    </subcellularLocation>
</comment>
<keyword evidence="6 16" id="KW-0812">Transmembrane</keyword>
<dbReference type="Gene3D" id="1.10.287.130">
    <property type="match status" value="1"/>
</dbReference>
<dbReference type="InterPro" id="IPR006189">
    <property type="entry name" value="CHASE_dom"/>
</dbReference>
<keyword evidence="9" id="KW-0067">ATP-binding</keyword>
<dbReference type="Pfam" id="PF03924">
    <property type="entry name" value="CHASE"/>
    <property type="match status" value="1"/>
</dbReference>
<dbReference type="Pfam" id="PF00512">
    <property type="entry name" value="HisKA"/>
    <property type="match status" value="1"/>
</dbReference>
<dbReference type="Pfam" id="PF01627">
    <property type="entry name" value="Hpt"/>
    <property type="match status" value="1"/>
</dbReference>
<dbReference type="InterPro" id="IPR011006">
    <property type="entry name" value="CheY-like_superfamily"/>
</dbReference>
<evidence type="ECO:0000256" key="2">
    <source>
        <dbReference type="ARBA" id="ARBA00004370"/>
    </source>
</evidence>
<dbReference type="PROSITE" id="PS50839">
    <property type="entry name" value="CHASE"/>
    <property type="match status" value="1"/>
</dbReference>
<keyword evidence="10 16" id="KW-1133">Transmembrane helix</keyword>
<feature type="modified residue" description="4-aspartylphosphate" evidence="15">
    <location>
        <position position="950"/>
    </location>
</feature>
<dbReference type="GO" id="GO:0005886">
    <property type="term" value="C:plasma membrane"/>
    <property type="evidence" value="ECO:0007669"/>
    <property type="project" value="UniProtKB-SubCell"/>
</dbReference>
<feature type="domain" description="Response regulatory" evidence="18">
    <location>
        <begin position="900"/>
        <end position="1018"/>
    </location>
</feature>
<feature type="domain" description="PAS" evidence="19">
    <location>
        <begin position="501"/>
        <end position="545"/>
    </location>
</feature>
<dbReference type="CDD" id="cd17546">
    <property type="entry name" value="REC_hyHK_CKI1_RcsC-like"/>
    <property type="match status" value="1"/>
</dbReference>
<dbReference type="GO" id="GO:0000155">
    <property type="term" value="F:phosphorelay sensor kinase activity"/>
    <property type="evidence" value="ECO:0007669"/>
    <property type="project" value="InterPro"/>
</dbReference>
<evidence type="ECO:0000256" key="13">
    <source>
        <dbReference type="ARBA" id="ARBA00064003"/>
    </source>
</evidence>
<dbReference type="FunFam" id="3.30.565.10:FF:000010">
    <property type="entry name" value="Sensor histidine kinase RcsC"/>
    <property type="match status" value="1"/>
</dbReference>
<evidence type="ECO:0000256" key="1">
    <source>
        <dbReference type="ARBA" id="ARBA00000085"/>
    </source>
</evidence>
<evidence type="ECO:0000256" key="12">
    <source>
        <dbReference type="ARBA" id="ARBA00023136"/>
    </source>
</evidence>
<dbReference type="InterPro" id="IPR001789">
    <property type="entry name" value="Sig_transdc_resp-reg_receiver"/>
</dbReference>
<dbReference type="SMART" id="SM00387">
    <property type="entry name" value="HATPase_c"/>
    <property type="match status" value="1"/>
</dbReference>
<dbReference type="InterPro" id="IPR003661">
    <property type="entry name" value="HisK_dim/P_dom"/>
</dbReference>
<keyword evidence="12 16" id="KW-0472">Membrane</keyword>
<dbReference type="GO" id="GO:0006355">
    <property type="term" value="P:regulation of DNA-templated transcription"/>
    <property type="evidence" value="ECO:0007669"/>
    <property type="project" value="InterPro"/>
</dbReference>
<dbReference type="EMBL" id="QKQS01000006">
    <property type="protein sequence ID" value="PZA13476.1"/>
    <property type="molecule type" value="Genomic_DNA"/>
</dbReference>
<dbReference type="Gene3D" id="3.30.565.10">
    <property type="entry name" value="Histidine kinase-like ATPase, C-terminal domain"/>
    <property type="match status" value="1"/>
</dbReference>
<dbReference type="InterPro" id="IPR000700">
    <property type="entry name" value="PAS-assoc_C"/>
</dbReference>
<dbReference type="InterPro" id="IPR005467">
    <property type="entry name" value="His_kinase_dom"/>
</dbReference>
<keyword evidence="5" id="KW-0808">Transferase</keyword>